<dbReference type="EMBL" id="JANSHE010004311">
    <property type="protein sequence ID" value="KAJ2978835.1"/>
    <property type="molecule type" value="Genomic_DNA"/>
</dbReference>
<proteinExistence type="predicted"/>
<keyword evidence="2" id="KW-1185">Reference proteome</keyword>
<name>A0ACC1NIS7_9APHY</name>
<evidence type="ECO:0000313" key="1">
    <source>
        <dbReference type="EMBL" id="KAJ2978835.1"/>
    </source>
</evidence>
<sequence length="260" mass="27979">MHGPSYDPALLPPSPDPSPMSTAALHHLPQDLVHSWADWRHTKNNAPLTPPQSTVPQRRVVAPQPQSQTVLPPISYFDRSISRQSPGTSYNQHSHTLVPSDIMRAPASHRRLPVVVLADTDLAVMMAIVVHPRVAGHLRLRGTRTVVTAALPPVRALLPLAALETVFLPQGDVRRATSAAGPATVVVRGATLLPRVALVLGRSHLALALEPPRLAPGPGPAPTIPPLATLVAASPRSPSPRRRSYSRDDIRDSRSRSPRD</sequence>
<organism evidence="1 2">
    <name type="scientific">Trametes sanguinea</name>
    <dbReference type="NCBI Taxonomy" id="158606"/>
    <lineage>
        <taxon>Eukaryota</taxon>
        <taxon>Fungi</taxon>
        <taxon>Dikarya</taxon>
        <taxon>Basidiomycota</taxon>
        <taxon>Agaricomycotina</taxon>
        <taxon>Agaricomycetes</taxon>
        <taxon>Polyporales</taxon>
        <taxon>Polyporaceae</taxon>
        <taxon>Trametes</taxon>
    </lineage>
</organism>
<gene>
    <name evidence="1" type="ORF">NUW54_g11233</name>
</gene>
<protein>
    <submittedName>
        <fullName evidence="1">Uncharacterized protein</fullName>
    </submittedName>
</protein>
<reference evidence="1" key="1">
    <citation type="submission" date="2022-08" db="EMBL/GenBank/DDBJ databases">
        <title>Genome Sequence of Pycnoporus sanguineus.</title>
        <authorList>
            <person name="Buettner E."/>
        </authorList>
    </citation>
    <scope>NUCLEOTIDE SEQUENCE</scope>
    <source>
        <strain evidence="1">CG-C14</strain>
    </source>
</reference>
<accession>A0ACC1NIS7</accession>
<dbReference type="Proteomes" id="UP001144978">
    <property type="component" value="Unassembled WGS sequence"/>
</dbReference>
<comment type="caution">
    <text evidence="1">The sequence shown here is derived from an EMBL/GenBank/DDBJ whole genome shotgun (WGS) entry which is preliminary data.</text>
</comment>
<evidence type="ECO:0000313" key="2">
    <source>
        <dbReference type="Proteomes" id="UP001144978"/>
    </source>
</evidence>